<dbReference type="InterPro" id="IPR036318">
    <property type="entry name" value="FAD-bd_PCMH-like_sf"/>
</dbReference>
<feature type="transmembrane region" description="Helical" evidence="6">
    <location>
        <begin position="184"/>
        <end position="204"/>
    </location>
</feature>
<feature type="transmembrane region" description="Helical" evidence="6">
    <location>
        <begin position="216"/>
        <end position="236"/>
    </location>
</feature>
<dbReference type="InterPro" id="IPR006094">
    <property type="entry name" value="Oxid_FAD_bind_N"/>
</dbReference>
<keyword evidence="4" id="KW-0274">FAD</keyword>
<dbReference type="PANTHER" id="PTHR42973">
    <property type="entry name" value="BINDING OXIDOREDUCTASE, PUTATIVE (AFU_ORTHOLOGUE AFUA_1G17690)-RELATED"/>
    <property type="match status" value="1"/>
</dbReference>
<sequence>MSARPIPETAHPNLIPVSAAVRGLAAVALLATAGSAVLAVATVAFMPATIVAVLLAAAGLAGFGAATDVGHRRRIGMVGLAAIPAAVTGIAASAGADLPAWLIIGSAFLAALAAAIAVPALAALLVSGVEVRSPATPRMRFVLGAGSAWSTAARTRQRVLLPVSAAIGLLTAAAAWLVSPTAPWPAAGIVLVAVASAIAVSLGYRRTVGKDRVAEATARVLLATTLSGLVGILLTALRPDTISAAALGAATVGCLIAAVVRPAVRPGRTYRPGTAGYRRATRGFERSARPRPGIAITAGTVQDVQTAIRTATASSLHVIANTTGHAASSLPDLAGTALVRVKLREPVTVNLEARTVRIPAGTAWGDVVHHIAPTGLIAPHGSSALVGAIGYLLRGGLSFYGRSSGVAANAIESIELVTADGEHCVVDRRREPELFWALRGGGGGFGVITALTVRLFPVTALTTGTVFWAADHAPALLAAWSTWHQTAPREASTTFRVMRLPPVPGIPRALTGRPVVNVDGVIHSREPGGESSVAEITAGFLDPLRRIAPTLLDTWRAGTVLDVPWTHMDPAVALPTGADHQLLTHLDATGQAALLDVALRAKSPLATIELRQLGGAFDDAPDDGGALDRMRGATSLYATGLTPTATRRSRTEAELAELRAAISPWGTGFTAPNYAEDRRRPQRTFPPDVAAQVDAIRKRYDPTGVFTTDVTVGATPPD</sequence>
<gene>
    <name evidence="8" type="ORF">QE375_003583</name>
</gene>
<dbReference type="Gene3D" id="3.40.462.20">
    <property type="match status" value="1"/>
</dbReference>
<keyword evidence="9" id="KW-1185">Reference proteome</keyword>
<feature type="domain" description="FAD-binding PCMH-type" evidence="7">
    <location>
        <begin position="288"/>
        <end position="458"/>
    </location>
</feature>
<feature type="transmembrane region" description="Helical" evidence="6">
    <location>
        <begin position="37"/>
        <end position="63"/>
    </location>
</feature>
<keyword evidence="6" id="KW-1133">Transmembrane helix</keyword>
<dbReference type="Pfam" id="PF01565">
    <property type="entry name" value="FAD_binding_4"/>
    <property type="match status" value="1"/>
</dbReference>
<feature type="transmembrane region" description="Helical" evidence="6">
    <location>
        <begin position="75"/>
        <end position="94"/>
    </location>
</feature>
<dbReference type="Gene3D" id="3.30.465.10">
    <property type="match status" value="1"/>
</dbReference>
<keyword evidence="6" id="KW-0812">Transmembrane</keyword>
<evidence type="ECO:0000256" key="5">
    <source>
        <dbReference type="ARBA" id="ARBA00023002"/>
    </source>
</evidence>
<name>A0ABU1HXK4_9MICO</name>
<dbReference type="PANTHER" id="PTHR42973:SF39">
    <property type="entry name" value="FAD-BINDING PCMH-TYPE DOMAIN-CONTAINING PROTEIN"/>
    <property type="match status" value="1"/>
</dbReference>
<keyword evidence="3" id="KW-0285">Flavoprotein</keyword>
<proteinExistence type="inferred from homology"/>
<accession>A0ABU1HXK4</accession>
<feature type="transmembrane region" description="Helical" evidence="6">
    <location>
        <begin position="100"/>
        <end position="129"/>
    </location>
</feature>
<dbReference type="InterPro" id="IPR050416">
    <property type="entry name" value="FAD-linked_Oxidoreductase"/>
</dbReference>
<comment type="caution">
    <text evidence="8">The sequence shown here is derived from an EMBL/GenBank/DDBJ whole genome shotgun (WGS) entry which is preliminary data.</text>
</comment>
<evidence type="ECO:0000313" key="8">
    <source>
        <dbReference type="EMBL" id="MDR6144029.1"/>
    </source>
</evidence>
<dbReference type="Proteomes" id="UP001249291">
    <property type="component" value="Unassembled WGS sequence"/>
</dbReference>
<reference evidence="8 9" key="1">
    <citation type="submission" date="2023-08" db="EMBL/GenBank/DDBJ databases">
        <title>Functional and genomic diversity of the sorghum phyllosphere microbiome.</title>
        <authorList>
            <person name="Shade A."/>
        </authorList>
    </citation>
    <scope>NUCLEOTIDE SEQUENCE [LARGE SCALE GENOMIC DNA]</scope>
    <source>
        <strain evidence="8 9">SORGH_AS_0445</strain>
    </source>
</reference>
<feature type="transmembrane region" description="Helical" evidence="6">
    <location>
        <begin position="242"/>
        <end position="264"/>
    </location>
</feature>
<comment type="cofactor">
    <cofactor evidence="1">
        <name>FAD</name>
        <dbReference type="ChEBI" id="CHEBI:57692"/>
    </cofactor>
</comment>
<feature type="transmembrane region" description="Helical" evidence="6">
    <location>
        <begin position="159"/>
        <end position="178"/>
    </location>
</feature>
<evidence type="ECO:0000256" key="3">
    <source>
        <dbReference type="ARBA" id="ARBA00022630"/>
    </source>
</evidence>
<comment type="similarity">
    <text evidence="2">Belongs to the oxygen-dependent FAD-linked oxidoreductase family.</text>
</comment>
<dbReference type="InterPro" id="IPR016169">
    <property type="entry name" value="FAD-bd_PCMH_sub2"/>
</dbReference>
<protein>
    <recommendedName>
        <fullName evidence="7">FAD-binding PCMH-type domain-containing protein</fullName>
    </recommendedName>
</protein>
<evidence type="ECO:0000313" key="9">
    <source>
        <dbReference type="Proteomes" id="UP001249291"/>
    </source>
</evidence>
<keyword evidence="5" id="KW-0560">Oxidoreductase</keyword>
<dbReference type="PROSITE" id="PS51387">
    <property type="entry name" value="FAD_PCMH"/>
    <property type="match status" value="1"/>
</dbReference>
<evidence type="ECO:0000256" key="4">
    <source>
        <dbReference type="ARBA" id="ARBA00022827"/>
    </source>
</evidence>
<evidence type="ECO:0000256" key="2">
    <source>
        <dbReference type="ARBA" id="ARBA00005466"/>
    </source>
</evidence>
<evidence type="ECO:0000256" key="6">
    <source>
        <dbReference type="SAM" id="Phobius"/>
    </source>
</evidence>
<dbReference type="InterPro" id="IPR016166">
    <property type="entry name" value="FAD-bd_PCMH"/>
</dbReference>
<dbReference type="SUPFAM" id="SSF56176">
    <property type="entry name" value="FAD-binding/transporter-associated domain-like"/>
    <property type="match status" value="1"/>
</dbReference>
<evidence type="ECO:0000259" key="7">
    <source>
        <dbReference type="PROSITE" id="PS51387"/>
    </source>
</evidence>
<keyword evidence="6" id="KW-0472">Membrane</keyword>
<dbReference type="InterPro" id="IPR016167">
    <property type="entry name" value="FAD-bd_PCMH_sub1"/>
</dbReference>
<organism evidence="8 9">
    <name type="scientific">Microbacterium foliorum</name>
    <dbReference type="NCBI Taxonomy" id="104336"/>
    <lineage>
        <taxon>Bacteria</taxon>
        <taxon>Bacillati</taxon>
        <taxon>Actinomycetota</taxon>
        <taxon>Actinomycetes</taxon>
        <taxon>Micrococcales</taxon>
        <taxon>Microbacteriaceae</taxon>
        <taxon>Microbacterium</taxon>
    </lineage>
</organism>
<dbReference type="EMBL" id="JAVIZQ010000001">
    <property type="protein sequence ID" value="MDR6144029.1"/>
    <property type="molecule type" value="Genomic_DNA"/>
</dbReference>
<dbReference type="Gene3D" id="3.30.43.10">
    <property type="entry name" value="Uridine Diphospho-n-acetylenolpyruvylglucosamine Reductase, domain 2"/>
    <property type="match status" value="1"/>
</dbReference>
<evidence type="ECO:0000256" key="1">
    <source>
        <dbReference type="ARBA" id="ARBA00001974"/>
    </source>
</evidence>